<dbReference type="PANTHER" id="PTHR37481">
    <property type="entry name" value="LIPOPOLYSACCHARIDE EXPORT SYSTEM PROTEIN LPTC"/>
    <property type="match status" value="1"/>
</dbReference>
<dbReference type="InterPro" id="IPR010664">
    <property type="entry name" value="LipoPS_assembly_LptC-rel"/>
</dbReference>
<evidence type="ECO:0000313" key="7">
    <source>
        <dbReference type="EMBL" id="ACE82675.1"/>
    </source>
</evidence>
<dbReference type="eggNOG" id="COG3117">
    <property type="taxonomic scope" value="Bacteria"/>
</dbReference>
<dbReference type="GO" id="GO:0043165">
    <property type="term" value="P:Gram-negative-bacterium-type cell outer membrane assembly"/>
    <property type="evidence" value="ECO:0007669"/>
    <property type="project" value="UniProtKB-UniRule"/>
</dbReference>
<dbReference type="Proteomes" id="UP000001036">
    <property type="component" value="Chromosome"/>
</dbReference>
<keyword evidence="5 6" id="KW-0472">Membrane</keyword>
<dbReference type="Pfam" id="PF06835">
    <property type="entry name" value="LptC"/>
    <property type="match status" value="1"/>
</dbReference>
<comment type="function">
    <text evidence="6">Involved in the assembly of lipopolysaccharide (LPS). Required for the translocation of LPS from the inner membrane to the outer membrane. Facilitates the transfer of LPS from the inner membrane to the periplasmic protein LptA. Could be a docking site for LptA.</text>
</comment>
<organism evidence="7 8">
    <name type="scientific">Cellvibrio japonicus (strain Ueda107)</name>
    <name type="common">Pseudomonas fluorescens subsp. cellulosa</name>
    <dbReference type="NCBI Taxonomy" id="498211"/>
    <lineage>
        <taxon>Bacteria</taxon>
        <taxon>Pseudomonadati</taxon>
        <taxon>Pseudomonadota</taxon>
        <taxon>Gammaproteobacteria</taxon>
        <taxon>Cellvibrionales</taxon>
        <taxon>Cellvibrionaceae</taxon>
        <taxon>Cellvibrio</taxon>
    </lineage>
</organism>
<dbReference type="NCBIfam" id="TIGR04409">
    <property type="entry name" value="LptC_YrbK"/>
    <property type="match status" value="1"/>
</dbReference>
<evidence type="ECO:0000256" key="6">
    <source>
        <dbReference type="HAMAP-Rule" id="MF_01915"/>
    </source>
</evidence>
<dbReference type="RefSeq" id="WP_012488396.1">
    <property type="nucleotide sequence ID" value="NC_010995.1"/>
</dbReference>
<dbReference type="AlphaFoldDB" id="B3PBZ1"/>
<evidence type="ECO:0000313" key="8">
    <source>
        <dbReference type="Proteomes" id="UP000001036"/>
    </source>
</evidence>
<keyword evidence="1 6" id="KW-1003">Cell membrane</keyword>
<dbReference type="HAMAP" id="MF_01915">
    <property type="entry name" value="LPS_assembly_LptC"/>
    <property type="match status" value="1"/>
</dbReference>
<dbReference type="GO" id="GO:0030288">
    <property type="term" value="C:outer membrane-bounded periplasmic space"/>
    <property type="evidence" value="ECO:0007669"/>
    <property type="project" value="TreeGrafter"/>
</dbReference>
<comment type="subcellular location">
    <subcellularLocation>
        <location evidence="6">Cell inner membrane</location>
        <topology evidence="6">Single-pass membrane protein</topology>
    </subcellularLocation>
</comment>
<accession>B3PBZ1</accession>
<evidence type="ECO:0000256" key="3">
    <source>
        <dbReference type="ARBA" id="ARBA00022692"/>
    </source>
</evidence>
<keyword evidence="2 6" id="KW-0997">Cell inner membrane</keyword>
<keyword evidence="4 6" id="KW-1133">Transmembrane helix</keyword>
<dbReference type="HOGENOM" id="CLU_1352618_0_0_6"/>
<comment type="similarity">
    <text evidence="6">Belongs to the LptC family.</text>
</comment>
<comment type="subunit">
    <text evidence="6">Component of the lipopolysaccharide transport and assembly complex. Interacts with LptA and the LptBFG transporter complex.</text>
</comment>
<gene>
    <name evidence="6" type="primary">lptC</name>
    <name evidence="7" type="ordered locus">CJA_2802</name>
</gene>
<sequence length="202" mass="22723">MKPAEQRLRELLTTPWTLVIALVVSFSIVSLFHGSGKKTGLADTEKTFPYTFITSVETREYNAQGLLQYQLNTPLVTHFQVNPDAPGEQDYTLFDTPRLRFQDNPDEAPWHLSAHLGRSSLNGKLLFLSQDVLIQQETASQGLIQIETTELLVKPAEQYAETDKAVKMRSAKGQVDAVGMTALMRDSRVQLQSDVRAIYEPR</sequence>
<dbReference type="PANTHER" id="PTHR37481:SF1">
    <property type="entry name" value="LIPOPOLYSACCHARIDE EXPORT SYSTEM PROTEIN LPTC"/>
    <property type="match status" value="1"/>
</dbReference>
<protein>
    <recommendedName>
        <fullName evidence="6">Lipopolysaccharide export system protein LptC</fullName>
    </recommendedName>
</protein>
<dbReference type="GO" id="GO:0015221">
    <property type="term" value="F:lipopolysaccharide transmembrane transporter activity"/>
    <property type="evidence" value="ECO:0007669"/>
    <property type="project" value="InterPro"/>
</dbReference>
<dbReference type="InterPro" id="IPR052363">
    <property type="entry name" value="LPS_export_LptC"/>
</dbReference>
<dbReference type="GO" id="GO:0017089">
    <property type="term" value="F:glycolipid transfer activity"/>
    <property type="evidence" value="ECO:0007669"/>
    <property type="project" value="TreeGrafter"/>
</dbReference>
<feature type="transmembrane region" description="Helical" evidence="6">
    <location>
        <begin position="12"/>
        <end position="32"/>
    </location>
</feature>
<evidence type="ECO:0000256" key="2">
    <source>
        <dbReference type="ARBA" id="ARBA00022519"/>
    </source>
</evidence>
<dbReference type="Gene3D" id="2.60.450.10">
    <property type="entry name" value="Lipopolysaccharide (LPS) transport protein A like domain"/>
    <property type="match status" value="1"/>
</dbReference>
<dbReference type="EMBL" id="CP000934">
    <property type="protein sequence ID" value="ACE82675.1"/>
    <property type="molecule type" value="Genomic_DNA"/>
</dbReference>
<evidence type="ECO:0000256" key="1">
    <source>
        <dbReference type="ARBA" id="ARBA00022475"/>
    </source>
</evidence>
<dbReference type="KEGG" id="cja:CJA_2802"/>
<keyword evidence="3 6" id="KW-0812">Transmembrane</keyword>
<evidence type="ECO:0000256" key="5">
    <source>
        <dbReference type="ARBA" id="ARBA00023136"/>
    </source>
</evidence>
<dbReference type="InterPro" id="IPR026265">
    <property type="entry name" value="LptC"/>
</dbReference>
<dbReference type="STRING" id="498211.CJA_2802"/>
<keyword evidence="8" id="KW-1185">Reference proteome</keyword>
<evidence type="ECO:0000256" key="4">
    <source>
        <dbReference type="ARBA" id="ARBA00022989"/>
    </source>
</evidence>
<dbReference type="OrthoDB" id="5733457at2"/>
<proteinExistence type="inferred from homology"/>
<dbReference type="GO" id="GO:0005886">
    <property type="term" value="C:plasma membrane"/>
    <property type="evidence" value="ECO:0007669"/>
    <property type="project" value="UniProtKB-SubCell"/>
</dbReference>
<name>B3PBZ1_CELJU</name>
<reference evidence="7 8" key="1">
    <citation type="journal article" date="2008" name="J. Bacteriol.">
        <title>Insights into plant cell wall degradation from the genome sequence of the soil bacterium Cellvibrio japonicus.</title>
        <authorList>
            <person name="Deboy R.T."/>
            <person name="Mongodin E.F."/>
            <person name="Fouts D.E."/>
            <person name="Tailford L.E."/>
            <person name="Khouri H."/>
            <person name="Emerson J.B."/>
            <person name="Mohamoud Y."/>
            <person name="Watkins K."/>
            <person name="Henrissat B."/>
            <person name="Gilbert H.J."/>
            <person name="Nelson K.E."/>
        </authorList>
    </citation>
    <scope>NUCLEOTIDE SEQUENCE [LARGE SCALE GENOMIC DNA]</scope>
    <source>
        <strain evidence="7 8">Ueda107</strain>
    </source>
</reference>